<dbReference type="EMBL" id="SMDC01000002">
    <property type="protein sequence ID" value="TCW38468.1"/>
    <property type="molecule type" value="Genomic_DNA"/>
</dbReference>
<evidence type="ECO:0000313" key="4">
    <source>
        <dbReference type="EMBL" id="TCW38468.1"/>
    </source>
</evidence>
<dbReference type="PROSITE" id="PS50885">
    <property type="entry name" value="HAMP"/>
    <property type="match status" value="1"/>
</dbReference>
<dbReference type="GO" id="GO:0007165">
    <property type="term" value="P:signal transduction"/>
    <property type="evidence" value="ECO:0007669"/>
    <property type="project" value="InterPro"/>
</dbReference>
<evidence type="ECO:0000256" key="1">
    <source>
        <dbReference type="ARBA" id="ARBA00022801"/>
    </source>
</evidence>
<feature type="domain" description="HAMP" evidence="2">
    <location>
        <begin position="319"/>
        <end position="372"/>
    </location>
</feature>
<dbReference type="Pfam" id="PF00672">
    <property type="entry name" value="HAMP"/>
    <property type="match status" value="1"/>
</dbReference>
<dbReference type="GO" id="GO:0016791">
    <property type="term" value="F:phosphatase activity"/>
    <property type="evidence" value="ECO:0007669"/>
    <property type="project" value="TreeGrafter"/>
</dbReference>
<dbReference type="InterPro" id="IPR036457">
    <property type="entry name" value="PPM-type-like_dom_sf"/>
</dbReference>
<reference evidence="4 5" key="1">
    <citation type="submission" date="2019-03" db="EMBL/GenBank/DDBJ databases">
        <title>Genomic Encyclopedia of Type Strains, Phase IV (KMG-IV): sequencing the most valuable type-strain genomes for metagenomic binning, comparative biology and taxonomic classification.</title>
        <authorList>
            <person name="Goeker M."/>
        </authorList>
    </citation>
    <scope>NUCLEOTIDE SEQUENCE [LARGE SCALE GENOMIC DNA]</scope>
    <source>
        <strain evidence="4 5">DSM 203</strain>
    </source>
</reference>
<dbReference type="SUPFAM" id="SSF158472">
    <property type="entry name" value="HAMP domain-like"/>
    <property type="match status" value="1"/>
</dbReference>
<evidence type="ECO:0000313" key="5">
    <source>
        <dbReference type="Proteomes" id="UP000295247"/>
    </source>
</evidence>
<dbReference type="InterPro" id="IPR003660">
    <property type="entry name" value="HAMP_dom"/>
</dbReference>
<dbReference type="RefSeq" id="WP_132228818.1">
    <property type="nucleotide sequence ID" value="NZ_NRRH01000003.1"/>
</dbReference>
<dbReference type="SMART" id="SM00331">
    <property type="entry name" value="PP2C_SIG"/>
    <property type="match status" value="1"/>
</dbReference>
<dbReference type="PROSITE" id="PS51746">
    <property type="entry name" value="PPM_2"/>
    <property type="match status" value="1"/>
</dbReference>
<dbReference type="CDD" id="cd18774">
    <property type="entry name" value="PDC2_HK_sensor"/>
    <property type="match status" value="1"/>
</dbReference>
<name>A0A4R4AGR7_MARGR</name>
<sequence>MRRPSIAARLSLIVSLYTSAILLAVLGVDYLRSLATLEAEIDRGARLQTEATANALEIPLSAAVRTARALAAALNHGHFDDAGARELLRQGIADNRDVLGGALLFAPSPTGTPRPRDHDCRWRGTEVECLDGREVERGPTDTPLPHPAPVDGLSWSPPYFDDDLGQARMVTLSAAFDGGRVSLDLNLDRLTREVAALRLLDSGHAALLDAGGTFITHPLAGLALRRDIHAVPEALGLDHHPERAAELLSGHPGVIDGVDVSGDPIRLYHAPVAPPGWTLVVVLPAEEIDDDVRALALTTSAIGLLGLALMLVAITLSARAITRPLRRLVAATREVAAGRLDTPLPVHPRADEIGDLTVGFATMTRSLRDHIERLTASTAAQARIASELHIAHDIQLSILPRRLAPHPAFELHALVEPAREVGGDFYDCFALDAEHHCLVIADVAGKGVPAALFMAVAKTLVKATSTPGRGPAEVLERVNAELARDNPRCMFVTLFCAILDHRSGELIHSNAGHNPPLLLRAEGSVEPLPSQRQLVLGVMEGAHYRDARARLAPGDRLLLYTDGVTEAMDAEAGLYGEARLREALRALGPGSPRSLVEGLLDEVHAFAGDTPQADDITLMALAYRGAGVPGGD</sequence>
<protein>
    <submittedName>
        <fullName evidence="4">Serine phosphatase</fullName>
    </submittedName>
</protein>
<organism evidence="4 5">
    <name type="scientific">Marichromatium gracile</name>
    <name type="common">Chromatium gracile</name>
    <dbReference type="NCBI Taxonomy" id="1048"/>
    <lineage>
        <taxon>Bacteria</taxon>
        <taxon>Pseudomonadati</taxon>
        <taxon>Pseudomonadota</taxon>
        <taxon>Gammaproteobacteria</taxon>
        <taxon>Chromatiales</taxon>
        <taxon>Chromatiaceae</taxon>
        <taxon>Marichromatium</taxon>
    </lineage>
</organism>
<gene>
    <name evidence="4" type="ORF">EDC29_102363</name>
</gene>
<dbReference type="PANTHER" id="PTHR43156">
    <property type="entry name" value="STAGE II SPORULATION PROTEIN E-RELATED"/>
    <property type="match status" value="1"/>
</dbReference>
<dbReference type="GO" id="GO:0016020">
    <property type="term" value="C:membrane"/>
    <property type="evidence" value="ECO:0007669"/>
    <property type="project" value="InterPro"/>
</dbReference>
<comment type="caution">
    <text evidence="4">The sequence shown here is derived from an EMBL/GenBank/DDBJ whole genome shotgun (WGS) entry which is preliminary data.</text>
</comment>
<dbReference type="InterPro" id="IPR001932">
    <property type="entry name" value="PPM-type_phosphatase-like_dom"/>
</dbReference>
<dbReference type="SMART" id="SM00304">
    <property type="entry name" value="HAMP"/>
    <property type="match status" value="1"/>
</dbReference>
<evidence type="ECO:0000259" key="3">
    <source>
        <dbReference type="PROSITE" id="PS51746"/>
    </source>
</evidence>
<dbReference type="Gene3D" id="3.60.40.10">
    <property type="entry name" value="PPM-type phosphatase domain"/>
    <property type="match status" value="1"/>
</dbReference>
<accession>A0A4R4AGR7</accession>
<dbReference type="CDD" id="cd06225">
    <property type="entry name" value="HAMP"/>
    <property type="match status" value="1"/>
</dbReference>
<evidence type="ECO:0000259" key="2">
    <source>
        <dbReference type="PROSITE" id="PS50885"/>
    </source>
</evidence>
<proteinExistence type="predicted"/>
<dbReference type="Proteomes" id="UP000295247">
    <property type="component" value="Unassembled WGS sequence"/>
</dbReference>
<dbReference type="SUPFAM" id="SSF81606">
    <property type="entry name" value="PP2C-like"/>
    <property type="match status" value="1"/>
</dbReference>
<feature type="domain" description="PPM-type phosphatase" evidence="3">
    <location>
        <begin position="408"/>
        <end position="623"/>
    </location>
</feature>
<dbReference type="AlphaFoldDB" id="A0A4R4AGR7"/>
<dbReference type="Pfam" id="PF07228">
    <property type="entry name" value="SpoIIE"/>
    <property type="match status" value="1"/>
</dbReference>
<dbReference type="Gene3D" id="3.30.450.20">
    <property type="entry name" value="PAS domain"/>
    <property type="match status" value="2"/>
</dbReference>
<dbReference type="InterPro" id="IPR052016">
    <property type="entry name" value="Bact_Sigma-Reg"/>
</dbReference>
<dbReference type="Gene3D" id="6.10.340.10">
    <property type="match status" value="1"/>
</dbReference>
<keyword evidence="1" id="KW-0378">Hydrolase</keyword>
<dbReference type="PANTHER" id="PTHR43156:SF2">
    <property type="entry name" value="STAGE II SPORULATION PROTEIN E"/>
    <property type="match status" value="1"/>
</dbReference>